<feature type="region of interest" description="Disordered" evidence="1">
    <location>
        <begin position="114"/>
        <end position="145"/>
    </location>
</feature>
<accession>A0A952KED6</accession>
<evidence type="ECO:0000313" key="3">
    <source>
        <dbReference type="Proteomes" id="UP000700706"/>
    </source>
</evidence>
<sequence>MSLTVTYKDNKFSLVGKDGRTYEVNAAQQQQWQQSLNGLAQQHGLKDAQDLLKQGTVEVPEAGDSQWRMATEAGVAPDKINSTVVALNEHIGNPDLIQTYHDGDLKPDFVMLPVPPENPGAKPGEPKPDTSTPEKFAASLQAAPDQKTRNQWINDYVNSAKDPLDAVIKLLPQNFDTKDNGPCRQQIIHAYVNRVAGSNKDQQTNALKILAERNWTIGDKNIDGDIDYDIWAVGKTLGIERDKLPINKDVPMDVRQYTKRDPER</sequence>
<dbReference type="AlphaFoldDB" id="A0A952KED6"/>
<proteinExistence type="predicted"/>
<evidence type="ECO:0000313" key="2">
    <source>
        <dbReference type="EMBL" id="MBW8725210.1"/>
    </source>
</evidence>
<name>A0A952KED6_9PROT</name>
<gene>
    <name evidence="2" type="ORF">JF625_08670</name>
</gene>
<reference evidence="2" key="1">
    <citation type="submission" date="2020-06" db="EMBL/GenBank/DDBJ databases">
        <title>Stable isotope informed genome-resolved metagenomics uncovers potential trophic interactions in rhizosphere soil.</title>
        <authorList>
            <person name="Starr E.P."/>
            <person name="Shi S."/>
            <person name="Blazewicz S.J."/>
            <person name="Koch B.J."/>
            <person name="Probst A.J."/>
            <person name="Hungate B.A."/>
            <person name="Pett-Ridge J."/>
            <person name="Firestone M.K."/>
            <person name="Banfield J.F."/>
        </authorList>
    </citation>
    <scope>NUCLEOTIDE SEQUENCE</scope>
    <source>
        <strain evidence="2">YM_69_17</strain>
    </source>
</reference>
<evidence type="ECO:0000256" key="1">
    <source>
        <dbReference type="SAM" id="MobiDB-lite"/>
    </source>
</evidence>
<protein>
    <submittedName>
        <fullName evidence="2">Uncharacterized protein</fullName>
    </submittedName>
</protein>
<dbReference type="EMBL" id="JAEKLZ010000163">
    <property type="protein sequence ID" value="MBW8725210.1"/>
    <property type="molecule type" value="Genomic_DNA"/>
</dbReference>
<comment type="caution">
    <text evidence="2">The sequence shown here is derived from an EMBL/GenBank/DDBJ whole genome shotgun (WGS) entry which is preliminary data.</text>
</comment>
<dbReference type="Proteomes" id="UP000700706">
    <property type="component" value="Unassembled WGS sequence"/>
</dbReference>
<organism evidence="2 3">
    <name type="scientific">Inquilinus limosus</name>
    <dbReference type="NCBI Taxonomy" id="171674"/>
    <lineage>
        <taxon>Bacteria</taxon>
        <taxon>Pseudomonadati</taxon>
        <taxon>Pseudomonadota</taxon>
        <taxon>Alphaproteobacteria</taxon>
        <taxon>Rhodospirillales</taxon>
        <taxon>Rhodospirillaceae</taxon>
        <taxon>Inquilinus</taxon>
    </lineage>
</organism>